<organism evidence="1 2">
    <name type="scientific">Neisseria gonorrhoeae 3502</name>
    <dbReference type="NCBI Taxonomy" id="1193404"/>
    <lineage>
        <taxon>Bacteria</taxon>
        <taxon>Pseudomonadati</taxon>
        <taxon>Pseudomonadota</taxon>
        <taxon>Betaproteobacteria</taxon>
        <taxon>Neisseriales</taxon>
        <taxon>Neisseriaceae</taxon>
        <taxon>Neisseria</taxon>
    </lineage>
</organism>
<name>A0AA44U9R4_NEIGO</name>
<sequence length="117" mass="13239">MSGRVQKVHQADLRFGQACFCQRPVKRYQGFRGRAFQFLDICQIVTRIGMPLFGGDAEHFHTLFAVLVRAVRVHQVFCQLECGGGMICRGRFCQQSADFGKVIILFLRQAFQGLPIG</sequence>
<dbReference type="EMBL" id="AVBE01000002">
    <property type="protein sequence ID" value="PHJ35962.1"/>
    <property type="molecule type" value="Genomic_DNA"/>
</dbReference>
<reference evidence="1 2" key="1">
    <citation type="submission" date="2013-08" db="EMBL/GenBank/DDBJ databases">
        <authorList>
            <person name="Trees D."/>
        </authorList>
    </citation>
    <scope>NUCLEOTIDE SEQUENCE [LARGE SCALE GENOMIC DNA]</scope>
    <source>
        <strain evidence="1 2">3502</strain>
    </source>
</reference>
<evidence type="ECO:0000313" key="1">
    <source>
        <dbReference type="EMBL" id="PHJ35962.1"/>
    </source>
</evidence>
<proteinExistence type="predicted"/>
<accession>A0AA44U9R4</accession>
<dbReference type="AlphaFoldDB" id="A0AA44U9R4"/>
<comment type="caution">
    <text evidence="1">The sequence shown here is derived from an EMBL/GenBank/DDBJ whole genome shotgun (WGS) entry which is preliminary data.</text>
</comment>
<evidence type="ECO:0000313" key="2">
    <source>
        <dbReference type="Proteomes" id="UP000223296"/>
    </source>
</evidence>
<protein>
    <submittedName>
        <fullName evidence="1">Uncharacterized protein</fullName>
    </submittedName>
</protein>
<dbReference type="Proteomes" id="UP000223296">
    <property type="component" value="Unassembled WGS sequence"/>
</dbReference>
<gene>
    <name evidence="1" type="ORF">N776_02950</name>
</gene>